<dbReference type="InterPro" id="IPR036804">
    <property type="entry name" value="CheR_N_sf"/>
</dbReference>
<evidence type="ECO:0000256" key="3">
    <source>
        <dbReference type="ARBA" id="ARBA00022603"/>
    </source>
</evidence>
<dbReference type="GO" id="GO:0008983">
    <property type="term" value="F:protein-glutamate O-methyltransferase activity"/>
    <property type="evidence" value="ECO:0007669"/>
    <property type="project" value="UniProtKB-EC"/>
</dbReference>
<dbReference type="EC" id="2.1.1.80" evidence="2"/>
<dbReference type="PROSITE" id="PS50123">
    <property type="entry name" value="CHER"/>
    <property type="match status" value="1"/>
</dbReference>
<evidence type="ECO:0000256" key="2">
    <source>
        <dbReference type="ARBA" id="ARBA00012534"/>
    </source>
</evidence>
<dbReference type="Gene3D" id="1.10.155.10">
    <property type="entry name" value="Chemotaxis receptor methyltransferase CheR, N-terminal domain"/>
    <property type="match status" value="1"/>
</dbReference>
<keyword evidence="5" id="KW-0949">S-adenosyl-L-methionine</keyword>
<gene>
    <name evidence="7" type="ORF">HER31_10405</name>
</gene>
<evidence type="ECO:0000256" key="1">
    <source>
        <dbReference type="ARBA" id="ARBA00001541"/>
    </source>
</evidence>
<evidence type="ECO:0000256" key="5">
    <source>
        <dbReference type="ARBA" id="ARBA00022691"/>
    </source>
</evidence>
<dbReference type="GO" id="GO:0032259">
    <property type="term" value="P:methylation"/>
    <property type="evidence" value="ECO:0007669"/>
    <property type="project" value="UniProtKB-KW"/>
</dbReference>
<evidence type="ECO:0000259" key="6">
    <source>
        <dbReference type="PROSITE" id="PS50123"/>
    </source>
</evidence>
<accession>A0A6H1UG04</accession>
<dbReference type="KEGG" id="fes:HER31_10405"/>
<dbReference type="RefSeq" id="WP_168660514.1">
    <property type="nucleotide sequence ID" value="NZ_CP051180.1"/>
</dbReference>
<keyword evidence="3 7" id="KW-0489">Methyltransferase</keyword>
<name>A0A6H1UG04_9GAMM</name>
<dbReference type="Pfam" id="PF03705">
    <property type="entry name" value="CheR_N"/>
    <property type="match status" value="1"/>
</dbReference>
<dbReference type="PANTHER" id="PTHR24422:SF21">
    <property type="entry name" value="CHEMOTAXIS PROTEIN METHYLTRANSFERASE 1"/>
    <property type="match status" value="1"/>
</dbReference>
<dbReference type="InterPro" id="IPR022641">
    <property type="entry name" value="CheR_N"/>
</dbReference>
<dbReference type="InterPro" id="IPR022642">
    <property type="entry name" value="CheR_C"/>
</dbReference>
<keyword evidence="8" id="KW-1185">Reference proteome</keyword>
<dbReference type="Pfam" id="PF01739">
    <property type="entry name" value="CheR"/>
    <property type="match status" value="1"/>
</dbReference>
<dbReference type="SMART" id="SM00138">
    <property type="entry name" value="MeTrc"/>
    <property type="match status" value="1"/>
</dbReference>
<dbReference type="PANTHER" id="PTHR24422">
    <property type="entry name" value="CHEMOTAXIS PROTEIN METHYLTRANSFERASE"/>
    <property type="match status" value="1"/>
</dbReference>
<keyword evidence="4 7" id="KW-0808">Transferase</keyword>
<evidence type="ECO:0000313" key="7">
    <source>
        <dbReference type="EMBL" id="QIZ77253.1"/>
    </source>
</evidence>
<dbReference type="Gene3D" id="3.40.50.150">
    <property type="entry name" value="Vaccinia Virus protein VP39"/>
    <property type="match status" value="1"/>
</dbReference>
<organism evidence="7 8">
    <name type="scientific">Ferrimonas lipolytica</name>
    <dbReference type="NCBI Taxonomy" id="2724191"/>
    <lineage>
        <taxon>Bacteria</taxon>
        <taxon>Pseudomonadati</taxon>
        <taxon>Pseudomonadota</taxon>
        <taxon>Gammaproteobacteria</taxon>
        <taxon>Alteromonadales</taxon>
        <taxon>Ferrimonadaceae</taxon>
        <taxon>Ferrimonas</taxon>
    </lineage>
</organism>
<dbReference type="SUPFAM" id="SSF53335">
    <property type="entry name" value="S-adenosyl-L-methionine-dependent methyltransferases"/>
    <property type="match status" value="1"/>
</dbReference>
<dbReference type="InterPro" id="IPR029063">
    <property type="entry name" value="SAM-dependent_MTases_sf"/>
</dbReference>
<dbReference type="SUPFAM" id="SSF47757">
    <property type="entry name" value="Chemotaxis receptor methyltransferase CheR, N-terminal domain"/>
    <property type="match status" value="1"/>
</dbReference>
<dbReference type="PRINTS" id="PR00996">
    <property type="entry name" value="CHERMTFRASE"/>
</dbReference>
<dbReference type="InterPro" id="IPR000780">
    <property type="entry name" value="CheR_MeTrfase"/>
</dbReference>
<comment type="catalytic activity">
    <reaction evidence="1">
        <text>L-glutamyl-[protein] + S-adenosyl-L-methionine = [protein]-L-glutamate 5-O-methyl ester + S-adenosyl-L-homocysteine</text>
        <dbReference type="Rhea" id="RHEA:24452"/>
        <dbReference type="Rhea" id="RHEA-COMP:10208"/>
        <dbReference type="Rhea" id="RHEA-COMP:10311"/>
        <dbReference type="ChEBI" id="CHEBI:29973"/>
        <dbReference type="ChEBI" id="CHEBI:57856"/>
        <dbReference type="ChEBI" id="CHEBI:59789"/>
        <dbReference type="ChEBI" id="CHEBI:82795"/>
        <dbReference type="EC" id="2.1.1.80"/>
    </reaction>
</comment>
<feature type="domain" description="CheR-type methyltransferase" evidence="6">
    <location>
        <begin position="1"/>
        <end position="276"/>
    </location>
</feature>
<evidence type="ECO:0000313" key="8">
    <source>
        <dbReference type="Proteomes" id="UP000501602"/>
    </source>
</evidence>
<dbReference type="Proteomes" id="UP000501602">
    <property type="component" value="Chromosome"/>
</dbReference>
<dbReference type="CDD" id="cd02440">
    <property type="entry name" value="AdoMet_MTases"/>
    <property type="match status" value="1"/>
</dbReference>
<evidence type="ECO:0000256" key="4">
    <source>
        <dbReference type="ARBA" id="ARBA00022679"/>
    </source>
</evidence>
<dbReference type="AlphaFoldDB" id="A0A6H1UG04"/>
<protein>
    <recommendedName>
        <fullName evidence="2">protein-glutamate O-methyltransferase</fullName>
        <ecNumber evidence="2">2.1.1.80</ecNumber>
    </recommendedName>
</protein>
<dbReference type="EMBL" id="CP051180">
    <property type="protein sequence ID" value="QIZ77253.1"/>
    <property type="molecule type" value="Genomic_DNA"/>
</dbReference>
<sequence>MPNKTLAPNEYRAFAEFLNKKSGIELGDNKQYLVRSRLAPLLVKYRCNTMAELVKQVLASDAPALHTEVVEAMTTNETFWFRDGYPFELFKEQLLPELAKQKRRPRVWSAACSTGQEPYSLAMALQEFRQRNPGKLTLPPEIIATDLDTKVLSQAQTGSYDSLAMARGLSPERSRQFFDSQPDGKHQVNQATRSLVSFRRLNLFDSYALLGKFDVIYCRNVLIYFSADSKRQILRQFAAALNPGGYLMLGASESMAQLSDEFEMLRFPSGIVYRKR</sequence>
<proteinExistence type="predicted"/>
<dbReference type="InterPro" id="IPR050903">
    <property type="entry name" value="Bact_Chemotaxis_MeTrfase"/>
</dbReference>
<reference evidence="7 8" key="1">
    <citation type="submission" date="2020-04" db="EMBL/GenBank/DDBJ databases">
        <title>Ferrimonas sp. S7 isolated from sea water.</title>
        <authorList>
            <person name="Bae S.S."/>
            <person name="Baek K."/>
        </authorList>
    </citation>
    <scope>NUCLEOTIDE SEQUENCE [LARGE SCALE GENOMIC DNA]</scope>
    <source>
        <strain evidence="7 8">S7</strain>
    </source>
</reference>